<proteinExistence type="predicted"/>
<dbReference type="EMBL" id="JADGMS010000016">
    <property type="protein sequence ID" value="KAF9665369.1"/>
    <property type="molecule type" value="Genomic_DNA"/>
</dbReference>
<comment type="caution">
    <text evidence="1">The sequence shown here is derived from an EMBL/GenBank/DDBJ whole genome shotgun (WGS) entry which is preliminary data.</text>
</comment>
<keyword evidence="2" id="KW-1185">Reference proteome</keyword>
<sequence length="209" mass="23235">MQDSEGHLNHACHNQRAFRHSHNIPCIALGYRTEASSEVSIFCSSSRVHGQSNGYLRLSIGIIHLDGSDADLQADQHLISMMEAQGSPPNQELLNLMRVGMLSPDFKSRKSGKKNLYVSLTFQGYGPGHLPFPAVQLIRLARGLTCPLCNLLFHLFMLGLHQEGILKIILDFLSIDSLVSAYYGTPPILQSRCEELKKHPGMDRLLGEE</sequence>
<name>A0A835JBL9_9ROSI</name>
<accession>A0A835JBL9</accession>
<dbReference type="Proteomes" id="UP000657918">
    <property type="component" value="Chromosome 16"/>
</dbReference>
<organism evidence="1 2">
    <name type="scientific">Salix dunnii</name>
    <dbReference type="NCBI Taxonomy" id="1413687"/>
    <lineage>
        <taxon>Eukaryota</taxon>
        <taxon>Viridiplantae</taxon>
        <taxon>Streptophyta</taxon>
        <taxon>Embryophyta</taxon>
        <taxon>Tracheophyta</taxon>
        <taxon>Spermatophyta</taxon>
        <taxon>Magnoliopsida</taxon>
        <taxon>eudicotyledons</taxon>
        <taxon>Gunneridae</taxon>
        <taxon>Pentapetalae</taxon>
        <taxon>rosids</taxon>
        <taxon>fabids</taxon>
        <taxon>Malpighiales</taxon>
        <taxon>Salicaceae</taxon>
        <taxon>Saliceae</taxon>
        <taxon>Salix</taxon>
    </lineage>
</organism>
<dbReference type="AlphaFoldDB" id="A0A835JBL9"/>
<evidence type="ECO:0000313" key="2">
    <source>
        <dbReference type="Proteomes" id="UP000657918"/>
    </source>
</evidence>
<evidence type="ECO:0000313" key="1">
    <source>
        <dbReference type="EMBL" id="KAF9665369.1"/>
    </source>
</evidence>
<protein>
    <submittedName>
        <fullName evidence="1">Uncharacterized protein</fullName>
    </submittedName>
</protein>
<reference evidence="1 2" key="1">
    <citation type="submission" date="2020-10" db="EMBL/GenBank/DDBJ databases">
        <title>Plant Genome Project.</title>
        <authorList>
            <person name="Zhang R.-G."/>
        </authorList>
    </citation>
    <scope>NUCLEOTIDE SEQUENCE [LARGE SCALE GENOMIC DNA]</scope>
    <source>
        <strain evidence="1">FAFU-HL-1</strain>
        <tissue evidence="1">Leaf</tissue>
    </source>
</reference>
<gene>
    <name evidence="1" type="ORF">SADUNF_Sadunf16G0115500</name>
</gene>